<sequence length="1077" mass="117155">NSQVHQQQQQQLHQRPPASYSVGQHQQTALDRRNPVEGSSQVPSNIISNSMATGVVNGNASSGSVNGASGPVIAEQIQQVLPLEADAGDSDPNNSPDSSPRDGVAGGGGRESRRSGGRRRFSRRSLGQSSFRYNRQASGGQSGRSRRESGQSDDLTEVTEFYQPAASASVAAQDLNFANPAFESDLNLNLPPLARYATDVPAASYSLPPPAQQQQQQFPFPLLTLSNRNDSVGGGGGGGAAGGSWASVFRAMERQPPPPSVSTATLGPAASAANDHVDVGEGGAWPSLVDPRLVLDHFRSTGVAVDAGTTGHRDAWVQHDDGQDMSMDELLAEAARRQGFAITPGLIDALVGPEAAAALENRSAGTTPRLNNLSLFSPRFVTETPRSRAGQQRLPLPPSVLGQMRFDDQSAASAGDNSGQGRKFLSVVSVDEGVWDDLVAKDMPPIDLEALASQRSDQQQKQKTPLSSARGGAAAEAEDAPQSGGDPVTLAKIDRRYRQQQQQDDVDQSAEPAAGQPPDRQPLSWESLQRAGHSNAVLQDMEKRLRLIADMSDRFDSDYERNKRLLSTIIELQSADQSQTYEPDDGQRDRSPQRQPLANQTNMAEQRPAAGQQQAPPVHQRKDPDPFTPRRDLARTPPMPDSNSEVPPLELDQLHSHRSAGASANAPASSHRRRGAAAAAVKHQLQPQHRTPEERAQLRQWMEQRRKEQLGQYRKQKQERREAEARPYQGGAGGGGAAPTVSDWKAAEAERQRRREQLRAEREQREEAHLRRLMQEDLSGAASSGGLRDSHEAIRPRLEPQKSAIQLMEEELAMEQRRMAAAAKAASNSSRRNAKDKSGRQVDSGFGLRGEFQTDAEYEDYLNRMVELSSAAASEAMMQQASSNRPTPREPDSEDELVPYQPPPQKPLTQVVRMQRPELTRKGPSRRPDPQAQRRLHEQMRQTPVMITKRQAEELKRQASMKQAAKGGRAPAGGRAAAQPESDRRPASPSQAESLDDITWSLSDDMVRIVYGDAGRPAQKSSLFMLDLRKQSGRGQSGSSGRPSSDHPRLHVWNTFSASPAPMQFAKSVGGAGNFLN</sequence>
<feature type="compositionally biased region" description="Basic and acidic residues" evidence="1">
    <location>
        <begin position="745"/>
        <end position="775"/>
    </location>
</feature>
<feature type="compositionally biased region" description="Low complexity" evidence="1">
    <location>
        <begin position="819"/>
        <end position="831"/>
    </location>
</feature>
<feature type="compositionally biased region" description="Low complexity" evidence="1">
    <location>
        <begin position="90"/>
        <end position="103"/>
    </location>
</feature>
<accession>A0A1I8G0C8</accession>
<feature type="region of interest" description="Disordered" evidence="1">
    <location>
        <begin position="1"/>
        <end position="45"/>
    </location>
</feature>
<feature type="region of interest" description="Disordered" evidence="1">
    <location>
        <begin position="873"/>
        <end position="997"/>
    </location>
</feature>
<feature type="compositionally biased region" description="Low complexity" evidence="1">
    <location>
        <begin position="1"/>
        <end position="14"/>
    </location>
</feature>
<feature type="compositionally biased region" description="Low complexity" evidence="1">
    <location>
        <begin position="1033"/>
        <end position="1043"/>
    </location>
</feature>
<reference evidence="3" key="1">
    <citation type="submission" date="2016-11" db="UniProtKB">
        <authorList>
            <consortium name="WormBaseParasite"/>
        </authorList>
    </citation>
    <scope>IDENTIFICATION</scope>
</reference>
<feature type="compositionally biased region" description="Low complexity" evidence="1">
    <location>
        <begin position="873"/>
        <end position="883"/>
    </location>
</feature>
<feature type="compositionally biased region" description="Polar residues" evidence="1">
    <location>
        <begin position="453"/>
        <end position="467"/>
    </location>
</feature>
<dbReference type="Proteomes" id="UP000095280">
    <property type="component" value="Unplaced"/>
</dbReference>
<evidence type="ECO:0000313" key="2">
    <source>
        <dbReference type="Proteomes" id="UP000095280"/>
    </source>
</evidence>
<feature type="compositionally biased region" description="Low complexity" evidence="1">
    <location>
        <begin position="124"/>
        <end position="139"/>
    </location>
</feature>
<feature type="compositionally biased region" description="Basic and acidic residues" evidence="1">
    <location>
        <begin position="620"/>
        <end position="634"/>
    </location>
</feature>
<feature type="compositionally biased region" description="Basic and acidic residues" evidence="1">
    <location>
        <begin position="690"/>
        <end position="709"/>
    </location>
</feature>
<dbReference type="AlphaFoldDB" id="A0A1I8G0C8"/>
<feature type="compositionally biased region" description="Basic and acidic residues" evidence="1">
    <location>
        <begin position="788"/>
        <end position="800"/>
    </location>
</feature>
<dbReference type="PANTHER" id="PTHR14492:SF4">
    <property type="entry name" value="CILIOGENESIS AND PLANAR POLARITY EFFECTOR 1"/>
    <property type="match status" value="1"/>
</dbReference>
<feature type="region of interest" description="Disordered" evidence="1">
    <location>
        <begin position="1027"/>
        <end position="1052"/>
    </location>
</feature>
<feature type="compositionally biased region" description="Polar residues" evidence="1">
    <location>
        <begin position="593"/>
        <end position="604"/>
    </location>
</feature>
<feature type="region of interest" description="Disordered" evidence="1">
    <location>
        <begin position="382"/>
        <end position="402"/>
    </location>
</feature>
<evidence type="ECO:0000256" key="1">
    <source>
        <dbReference type="SAM" id="MobiDB-lite"/>
    </source>
</evidence>
<keyword evidence="2" id="KW-1185">Reference proteome</keyword>
<proteinExistence type="predicted"/>
<feature type="compositionally biased region" description="Low complexity" evidence="1">
    <location>
        <begin position="962"/>
        <end position="980"/>
    </location>
</feature>
<feature type="region of interest" description="Disordered" evidence="1">
    <location>
        <begin position="816"/>
        <end position="853"/>
    </location>
</feature>
<feature type="region of interest" description="Disordered" evidence="1">
    <location>
        <begin position="85"/>
        <end position="155"/>
    </location>
</feature>
<dbReference type="PANTHER" id="PTHR14492">
    <property type="entry name" value="JBTS17"/>
    <property type="match status" value="1"/>
</dbReference>
<evidence type="ECO:0000313" key="3">
    <source>
        <dbReference type="WBParaSite" id="maker-uti_cns_0000518-snap-gene-1.16-mRNA-1"/>
    </source>
</evidence>
<feature type="compositionally biased region" description="Low complexity" evidence="1">
    <location>
        <begin position="608"/>
        <end position="617"/>
    </location>
</feature>
<feature type="region of interest" description="Disordered" evidence="1">
    <location>
        <begin position="452"/>
        <end position="523"/>
    </location>
</feature>
<protein>
    <submittedName>
        <fullName evidence="3">RING-type domain-containing protein</fullName>
    </submittedName>
</protein>
<feature type="compositionally biased region" description="Low complexity" evidence="1">
    <location>
        <begin position="659"/>
        <end position="669"/>
    </location>
</feature>
<dbReference type="InterPro" id="IPR028236">
    <property type="entry name" value="CPLANE1"/>
</dbReference>
<organism evidence="2 3">
    <name type="scientific">Macrostomum lignano</name>
    <dbReference type="NCBI Taxonomy" id="282301"/>
    <lineage>
        <taxon>Eukaryota</taxon>
        <taxon>Metazoa</taxon>
        <taxon>Spiralia</taxon>
        <taxon>Lophotrochozoa</taxon>
        <taxon>Platyhelminthes</taxon>
        <taxon>Rhabditophora</taxon>
        <taxon>Macrostomorpha</taxon>
        <taxon>Macrostomida</taxon>
        <taxon>Macrostomidae</taxon>
        <taxon>Macrostomum</taxon>
    </lineage>
</organism>
<feature type="region of interest" description="Disordered" evidence="1">
    <location>
        <begin position="574"/>
        <end position="801"/>
    </location>
</feature>
<feature type="compositionally biased region" description="Basic and acidic residues" evidence="1">
    <location>
        <begin position="915"/>
        <end position="929"/>
    </location>
</feature>
<name>A0A1I8G0C8_9PLAT</name>
<dbReference type="WBParaSite" id="maker-uti_cns_0000518-snap-gene-1.16-mRNA-1">
    <property type="protein sequence ID" value="maker-uti_cns_0000518-snap-gene-1.16-mRNA-1"/>
    <property type="gene ID" value="maker-uti_cns_0000518-snap-gene-1.16"/>
</dbReference>